<accession>A0A7Y2Q2U6</accession>
<evidence type="ECO:0000313" key="4">
    <source>
        <dbReference type="Proteomes" id="UP000543598"/>
    </source>
</evidence>
<gene>
    <name evidence="3" type="ORF">HLA99_16090</name>
</gene>
<keyword evidence="2" id="KW-0472">Membrane</keyword>
<feature type="region of interest" description="Disordered" evidence="1">
    <location>
        <begin position="1"/>
        <end position="31"/>
    </location>
</feature>
<keyword evidence="4" id="KW-1185">Reference proteome</keyword>
<evidence type="ECO:0000256" key="1">
    <source>
        <dbReference type="SAM" id="MobiDB-lite"/>
    </source>
</evidence>
<dbReference type="AlphaFoldDB" id="A0A7Y2Q2U6"/>
<dbReference type="EMBL" id="JABEMB010000044">
    <property type="protein sequence ID" value="NNH05365.1"/>
    <property type="molecule type" value="Genomic_DNA"/>
</dbReference>
<comment type="caution">
    <text evidence="3">The sequence shown here is derived from an EMBL/GenBank/DDBJ whole genome shotgun (WGS) entry which is preliminary data.</text>
</comment>
<proteinExistence type="predicted"/>
<organism evidence="3 4">
    <name type="scientific">Microbacterium ulmi</name>
    <dbReference type="NCBI Taxonomy" id="179095"/>
    <lineage>
        <taxon>Bacteria</taxon>
        <taxon>Bacillati</taxon>
        <taxon>Actinomycetota</taxon>
        <taxon>Actinomycetes</taxon>
        <taxon>Micrococcales</taxon>
        <taxon>Microbacteriaceae</taxon>
        <taxon>Microbacterium</taxon>
    </lineage>
</organism>
<protein>
    <submittedName>
        <fullName evidence="3">UDP-N-acetylmuramyl pentapeptide phosphotransferase</fullName>
    </submittedName>
</protein>
<evidence type="ECO:0000313" key="3">
    <source>
        <dbReference type="EMBL" id="NNH05365.1"/>
    </source>
</evidence>
<dbReference type="GO" id="GO:0016740">
    <property type="term" value="F:transferase activity"/>
    <property type="evidence" value="ECO:0007669"/>
    <property type="project" value="UniProtKB-KW"/>
</dbReference>
<keyword evidence="2" id="KW-1133">Transmembrane helix</keyword>
<sequence length="80" mass="8422">MPSSLGGRRRIDMAASTGSTPQTGAHAVIANATDPARRPDVLLRKRRPEGEQVSPWWFIGAFVVVSATVVVLLSLIPGGA</sequence>
<evidence type="ECO:0000256" key="2">
    <source>
        <dbReference type="SAM" id="Phobius"/>
    </source>
</evidence>
<dbReference type="Proteomes" id="UP000543598">
    <property type="component" value="Unassembled WGS sequence"/>
</dbReference>
<reference evidence="3 4" key="1">
    <citation type="submission" date="2020-05" db="EMBL/GenBank/DDBJ databases">
        <title>MicrobeNet Type strains.</title>
        <authorList>
            <person name="Nicholson A.C."/>
        </authorList>
    </citation>
    <scope>NUCLEOTIDE SEQUENCE [LARGE SCALE GENOMIC DNA]</scope>
    <source>
        <strain evidence="3 4">JCM 14282</strain>
    </source>
</reference>
<name>A0A7Y2Q2U6_9MICO</name>
<feature type="transmembrane region" description="Helical" evidence="2">
    <location>
        <begin position="56"/>
        <end position="76"/>
    </location>
</feature>
<keyword evidence="3" id="KW-0808">Transferase</keyword>
<keyword evidence="2" id="KW-0812">Transmembrane</keyword>